<feature type="compositionally biased region" description="Basic and acidic residues" evidence="2">
    <location>
        <begin position="1165"/>
        <end position="1178"/>
    </location>
</feature>
<dbReference type="Gene3D" id="3.40.50.300">
    <property type="entry name" value="P-loop containing nucleotide triphosphate hydrolases"/>
    <property type="match status" value="1"/>
</dbReference>
<dbReference type="SUPFAM" id="SSF52540">
    <property type="entry name" value="P-loop containing nucleoside triphosphate hydrolases"/>
    <property type="match status" value="2"/>
</dbReference>
<feature type="compositionally biased region" description="Polar residues" evidence="2">
    <location>
        <begin position="1080"/>
        <end position="1090"/>
    </location>
</feature>
<gene>
    <name evidence="4" type="ORF">BD310DRAFT_548167</name>
</gene>
<organism evidence="4 5">
    <name type="scientific">Dichomitus squalens</name>
    <dbReference type="NCBI Taxonomy" id="114155"/>
    <lineage>
        <taxon>Eukaryota</taxon>
        <taxon>Fungi</taxon>
        <taxon>Dikarya</taxon>
        <taxon>Basidiomycota</taxon>
        <taxon>Agaricomycotina</taxon>
        <taxon>Agaricomycetes</taxon>
        <taxon>Polyporales</taxon>
        <taxon>Polyporaceae</taxon>
        <taxon>Dichomitus</taxon>
    </lineage>
</organism>
<sequence>MSSPPSLPSAQTAAAQGMSVVQRAYQKFLNSLDDKAKMGNFFVQYCVQTNIKPLELTQINNKLQQDFGERRLKTSTPKRVLQALVAIQKRYASAVTDITSFDPTSISGVVWTCVGALADFADRYFKLSETMDNALTDLAHDLNRLSAYERLFNDSPALDDILCQSYVDIFHFWSRVYRELHRTRAHRLASAFVSLSSDKLDKIVQKMRSNTMRLKEQAELVSQELAQTDKLVQCVRDFLGSPFATGFTSAANGRLPGSQHAKIEALCCEWITGHSKYQDWRKGNTPSPALWVYGPPGSGKSTLCRQVVCAIKKESSVFIASHYFRFDQNHTALEVLKSLAAQLWEAYSKLSGQSFHDLVQVLARLANDRITDPISRVQSILHELTTHLPATIFFLDGVDEEFRKLTDCGTGVDSQSTTQNAHVVLGVLDDFVAPRKGRGNVRLWISSQDVSDTRQNFGKYTPFDIKDSVKSAIPCYLTKSVEALTVIPLERRESILTQLGERVKSNFLWAHLIVVELGKATTLAAMDEILDRGRAEDLDAYYCRFLDRLLHGGKASLARDVFSLVTFARRPLRIEEVREAVAMLHSSRGHLEDTQKPFTQALLELFPPLIEVQDDRTDSSDVRSDATATSTEAGPRTLAKTCRLFHSTLFDYLRRHADIFCEDEDDDEGERGKQRPSFRVCPLRIADACLRYLAQDRYSRLLWQHEGTWVDMDRQSVAEHTFLTYSAKNWDKHLDLVAPNGVDLPFSQSFKMATGALFRVASAFRTRVQAFLSSSNFQTCIQIQNLWIDGAFSPYAWRNSNDGRVWVRRNLPRWTVEDKYCRDYHRFWWDWHLFLSCSGCDDPSCAFRLCIGEVDRCWWGALGPDNFLSKMKSRYQSFRFQAQDCGEARKSGQCFFQTALATHDAVKVLRLASVSDSRLHFVVETWSYDAKLLPTLQRSQTLNIPLDTCKASFYAAGDLNNAEAFSVCSGGAGVQIASFSADGRCLRIGSRVYAAGDNGEYFEFNGIDAEDLGYIEEIAGCEDVIAVARRQSPPVAFDKGPPPAREADSCQDGDSDSEWADSDDESVVSDSSADSVDQGYETSSSCSSAADVQDSDAESNLGYTSSSSEQGEVGEYSDSTSEEDDNEEDDDVLEEEEEDTYAHSDSDDGIDPSAFAFGQLPAYGDRGEHRRPQRDSRGTKRSVSPHVGRAVIQVYVSEERRFRFRRKSANLLSDSPPVIHPSEPLLVWPLGGRDVLFADYEDSTYFIREVGEESGSATTLTVKCHFAKSERHLHIAVFEGRATEAQKQDGSAQVTLLVHTYRLCSKKPTRSPPNHIHTSLVDLGTLDRSQLSQRLPCTLAWTDSRLYVSWSGLTLSVFQVNLFSPCDGKDLAMNAEVQCPREIILLPSSARYRDTFFFPARESGFAKVIIGGPIIVKERNTPPTLDFTTPVGCLLHPEDDLGGWVKAENAGGNWKQDSEAGRLNRPLEQFDPDVDCVLEPFLWQG</sequence>
<reference evidence="4 5" key="1">
    <citation type="submission" date="2019-01" db="EMBL/GenBank/DDBJ databases">
        <title>Draft genome sequences of three monokaryotic isolates of the white-rot basidiomycete fungus Dichomitus squalens.</title>
        <authorList>
            <consortium name="DOE Joint Genome Institute"/>
            <person name="Lopez S.C."/>
            <person name="Andreopoulos B."/>
            <person name="Pangilinan J."/>
            <person name="Lipzen A."/>
            <person name="Riley R."/>
            <person name="Ahrendt S."/>
            <person name="Ng V."/>
            <person name="Barry K."/>
            <person name="Daum C."/>
            <person name="Grigoriev I.V."/>
            <person name="Hilden K.S."/>
            <person name="Makela M.R."/>
            <person name="de Vries R.P."/>
        </authorList>
    </citation>
    <scope>NUCLEOTIDE SEQUENCE [LARGE SCALE GENOMIC DNA]</scope>
    <source>
        <strain evidence="4 5">CBS 464.89</strain>
    </source>
</reference>
<keyword evidence="1" id="KW-0677">Repeat</keyword>
<feature type="region of interest" description="Disordered" evidence="2">
    <location>
        <begin position="1033"/>
        <end position="1185"/>
    </location>
</feature>
<feature type="compositionally biased region" description="Low complexity" evidence="2">
    <location>
        <begin position="1068"/>
        <end position="1077"/>
    </location>
</feature>
<feature type="compositionally biased region" description="Polar residues" evidence="2">
    <location>
        <begin position="1101"/>
        <end position="1110"/>
    </location>
</feature>
<dbReference type="Pfam" id="PF24883">
    <property type="entry name" value="NPHP3_N"/>
    <property type="match status" value="1"/>
</dbReference>
<evidence type="ECO:0000259" key="3">
    <source>
        <dbReference type="Pfam" id="PF24883"/>
    </source>
</evidence>
<protein>
    <recommendedName>
        <fullName evidence="3">Nephrocystin 3-like N-terminal domain-containing protein</fullName>
    </recommendedName>
</protein>
<evidence type="ECO:0000313" key="4">
    <source>
        <dbReference type="EMBL" id="TBU57513.1"/>
    </source>
</evidence>
<dbReference type="EMBL" id="ML145136">
    <property type="protein sequence ID" value="TBU57513.1"/>
    <property type="molecule type" value="Genomic_DNA"/>
</dbReference>
<evidence type="ECO:0000256" key="1">
    <source>
        <dbReference type="ARBA" id="ARBA00022737"/>
    </source>
</evidence>
<proteinExistence type="predicted"/>
<feature type="compositionally biased region" description="Acidic residues" evidence="2">
    <location>
        <begin position="1049"/>
        <end position="1067"/>
    </location>
</feature>
<dbReference type="Proteomes" id="UP000292082">
    <property type="component" value="Unassembled WGS sequence"/>
</dbReference>
<dbReference type="InterPro" id="IPR027417">
    <property type="entry name" value="P-loop_NTPase"/>
</dbReference>
<dbReference type="PANTHER" id="PTHR10039">
    <property type="entry name" value="AMELOGENIN"/>
    <property type="match status" value="1"/>
</dbReference>
<evidence type="ECO:0000313" key="5">
    <source>
        <dbReference type="Proteomes" id="UP000292082"/>
    </source>
</evidence>
<accession>A0A4V2K532</accession>
<keyword evidence="5" id="KW-1185">Reference proteome</keyword>
<feature type="compositionally biased region" description="Acidic residues" evidence="2">
    <location>
        <begin position="1120"/>
        <end position="1139"/>
    </location>
</feature>
<name>A0A4V2K532_9APHY</name>
<evidence type="ECO:0000256" key="2">
    <source>
        <dbReference type="SAM" id="MobiDB-lite"/>
    </source>
</evidence>
<dbReference type="STRING" id="114155.A0A4V2K532"/>
<dbReference type="InterPro" id="IPR056884">
    <property type="entry name" value="NPHP3-like_N"/>
</dbReference>
<feature type="domain" description="Nephrocystin 3-like N-terminal" evidence="3">
    <location>
        <begin position="267"/>
        <end position="400"/>
    </location>
</feature>
<dbReference type="PANTHER" id="PTHR10039:SF14">
    <property type="entry name" value="NACHT DOMAIN-CONTAINING PROTEIN"/>
    <property type="match status" value="1"/>
</dbReference>